<dbReference type="OrthoDB" id="9798130at2"/>
<proteinExistence type="predicted"/>
<feature type="chain" id="PRO_5005644330" description="Amine metabolic protein ydbL" evidence="1">
    <location>
        <begin position="26"/>
        <end position="118"/>
    </location>
</feature>
<gene>
    <name evidence="2" type="ORF">WG68_07200</name>
</gene>
<dbReference type="InterPro" id="IPR008309">
    <property type="entry name" value="YdbL"/>
</dbReference>
<sequence>MNKLTQKLTMLGCLAMLAVSVPALAMTLQQAMQALQPAKEQGLVGEQANGYLAPVTDSADAAAIVKLINDARRAEYTRLARENNIGVAEIEAIAGQKAIERTANGHFILLDGKWIQKR</sequence>
<keyword evidence="1" id="KW-0732">Signal</keyword>
<dbReference type="AlphaFoldDB" id="A0A0M2V5L8"/>
<dbReference type="Pfam" id="PF07027">
    <property type="entry name" value="DUF1318"/>
    <property type="match status" value="1"/>
</dbReference>
<evidence type="ECO:0000313" key="2">
    <source>
        <dbReference type="EMBL" id="KKO46132.1"/>
    </source>
</evidence>
<name>A0A0M2V5L8_9GAMM</name>
<dbReference type="STRING" id="336831.WG68_07200"/>
<protein>
    <recommendedName>
        <fullName evidence="4">Amine metabolic protein ydbL</fullName>
    </recommendedName>
</protein>
<accession>A0A0M2V5L8</accession>
<organism evidence="2 3">
    <name type="scientific">Arsukibacterium ikkense</name>
    <dbReference type="NCBI Taxonomy" id="336831"/>
    <lineage>
        <taxon>Bacteria</taxon>
        <taxon>Pseudomonadati</taxon>
        <taxon>Pseudomonadota</taxon>
        <taxon>Gammaproteobacteria</taxon>
        <taxon>Chromatiales</taxon>
        <taxon>Chromatiaceae</taxon>
        <taxon>Arsukibacterium</taxon>
    </lineage>
</organism>
<dbReference type="RefSeq" id="WP_046556990.1">
    <property type="nucleotide sequence ID" value="NZ_LAHO01000005.1"/>
</dbReference>
<dbReference type="Proteomes" id="UP000034228">
    <property type="component" value="Unassembled WGS sequence"/>
</dbReference>
<evidence type="ECO:0008006" key="4">
    <source>
        <dbReference type="Google" id="ProtNLM"/>
    </source>
</evidence>
<evidence type="ECO:0000256" key="1">
    <source>
        <dbReference type="SAM" id="SignalP"/>
    </source>
</evidence>
<dbReference type="PATRIC" id="fig|336831.14.peg.1347"/>
<reference evidence="2 3" key="1">
    <citation type="submission" date="2015-03" db="EMBL/GenBank/DDBJ databases">
        <title>Draft genome sequences of two protease-producing strains of Arsukibacterium isolated from two cold and alkaline environments.</title>
        <authorList>
            <person name="Lylloff J.E."/>
            <person name="Skov L.B."/>
            <person name="Jepsen M."/>
            <person name="Hallin P.F."/>
            <person name="Sorensen S.J."/>
            <person name="Stougaard P."/>
            <person name="Glaring M.A."/>
        </authorList>
    </citation>
    <scope>NUCLEOTIDE SEQUENCE [LARGE SCALE GENOMIC DNA]</scope>
    <source>
        <strain evidence="2 3">GCM72</strain>
    </source>
</reference>
<dbReference type="EMBL" id="LAHO01000005">
    <property type="protein sequence ID" value="KKO46132.1"/>
    <property type="molecule type" value="Genomic_DNA"/>
</dbReference>
<dbReference type="PIRSF" id="PIRSF025560">
    <property type="entry name" value="UCP025560"/>
    <property type="match status" value="1"/>
</dbReference>
<keyword evidence="3" id="KW-1185">Reference proteome</keyword>
<feature type="signal peptide" evidence="1">
    <location>
        <begin position="1"/>
        <end position="25"/>
    </location>
</feature>
<evidence type="ECO:0000313" key="3">
    <source>
        <dbReference type="Proteomes" id="UP000034228"/>
    </source>
</evidence>
<comment type="caution">
    <text evidence="2">The sequence shown here is derived from an EMBL/GenBank/DDBJ whole genome shotgun (WGS) entry which is preliminary data.</text>
</comment>